<dbReference type="AlphaFoldDB" id="A0A401FLF7"/>
<dbReference type="Proteomes" id="UP000286974">
    <property type="component" value="Unassembled WGS sequence"/>
</dbReference>
<evidence type="ECO:0000313" key="2">
    <source>
        <dbReference type="Proteomes" id="UP000286974"/>
    </source>
</evidence>
<protein>
    <recommendedName>
        <fullName evidence="3">Glutamate racemase</fullName>
    </recommendedName>
</protein>
<reference evidence="1 2" key="1">
    <citation type="submission" date="2017-11" db="EMBL/GenBank/DDBJ databases">
        <title>Draft Genome Sequence of Lactobacillus curieae NBRC 111893 isolated from Koso, a Japanese sugar-Vegetable Fermented Beverage.</title>
        <authorList>
            <person name="Chiou T.Y."/>
            <person name="Oshima K."/>
            <person name="Suda W."/>
            <person name="Hattori M."/>
            <person name="Takahashi T."/>
        </authorList>
    </citation>
    <scope>NUCLEOTIDE SEQUENCE [LARGE SCALE GENOMIC DNA]</scope>
    <source>
        <strain evidence="1 2">NBRC111893</strain>
    </source>
</reference>
<proteinExistence type="predicted"/>
<keyword evidence="2" id="KW-1185">Reference proteome</keyword>
<evidence type="ECO:0008006" key="3">
    <source>
        <dbReference type="Google" id="ProtNLM"/>
    </source>
</evidence>
<accession>A0A401FLF7</accession>
<dbReference type="SUPFAM" id="SSF53681">
    <property type="entry name" value="Aspartate/glutamate racemase"/>
    <property type="match status" value="1"/>
</dbReference>
<evidence type="ECO:0000313" key="1">
    <source>
        <dbReference type="EMBL" id="GAY73177.1"/>
    </source>
</evidence>
<dbReference type="InterPro" id="IPR001920">
    <property type="entry name" value="Asp/Glu_race"/>
</dbReference>
<comment type="caution">
    <text evidence="1">The sequence shown here is derived from an EMBL/GenBank/DDBJ whole genome shotgun (WGS) entry which is preliminary data.</text>
</comment>
<gene>
    <name evidence="1" type="ORF">NBRC111893_1323</name>
</gene>
<dbReference type="Gene3D" id="3.40.50.1860">
    <property type="match status" value="1"/>
</dbReference>
<dbReference type="STRING" id="1138822.PL11_009780"/>
<sequence>MDNRKIGVMDSGIGGLTVYNQLQKILPNEQFIYVGDQQFALW</sequence>
<dbReference type="EMBL" id="BEXA01000002">
    <property type="protein sequence ID" value="GAY73177.1"/>
    <property type="molecule type" value="Genomic_DNA"/>
</dbReference>
<dbReference type="RefSeq" id="WP_261341428.1">
    <property type="nucleotide sequence ID" value="NZ_BEXA01000002.1"/>
</dbReference>
<organism evidence="1 2">
    <name type="scientific">Lentilactobacillus kosonis</name>
    <dbReference type="NCBI Taxonomy" id="2810561"/>
    <lineage>
        <taxon>Bacteria</taxon>
        <taxon>Bacillati</taxon>
        <taxon>Bacillota</taxon>
        <taxon>Bacilli</taxon>
        <taxon>Lactobacillales</taxon>
        <taxon>Lactobacillaceae</taxon>
        <taxon>Lentilactobacillus</taxon>
    </lineage>
</organism>
<name>A0A401FLF7_9LACO</name>
<dbReference type="GO" id="GO:0016855">
    <property type="term" value="F:racemase and epimerase activity, acting on amino acids and derivatives"/>
    <property type="evidence" value="ECO:0007669"/>
    <property type="project" value="InterPro"/>
</dbReference>